<feature type="region of interest" description="Disordered" evidence="1">
    <location>
        <begin position="1"/>
        <end position="37"/>
    </location>
</feature>
<dbReference type="PANTHER" id="PTHR11139:SF9">
    <property type="entry name" value="SERINE_THREONINE-PROTEIN KINASE MTOR"/>
    <property type="match status" value="1"/>
</dbReference>
<organism evidence="3 4">
    <name type="scientific">Hypsibius exemplaris</name>
    <name type="common">Freshwater tardigrade</name>
    <dbReference type="NCBI Taxonomy" id="2072580"/>
    <lineage>
        <taxon>Eukaryota</taxon>
        <taxon>Metazoa</taxon>
        <taxon>Ecdysozoa</taxon>
        <taxon>Tardigrada</taxon>
        <taxon>Eutardigrada</taxon>
        <taxon>Parachela</taxon>
        <taxon>Hypsibioidea</taxon>
        <taxon>Hypsibiidae</taxon>
        <taxon>Hypsibius</taxon>
    </lineage>
</organism>
<dbReference type="PANTHER" id="PTHR11139">
    <property type="entry name" value="ATAXIA TELANGIECTASIA MUTATED ATM -RELATED"/>
    <property type="match status" value="1"/>
</dbReference>
<evidence type="ECO:0000256" key="1">
    <source>
        <dbReference type="SAM" id="MobiDB-lite"/>
    </source>
</evidence>
<reference evidence="4" key="1">
    <citation type="submission" date="2017-01" db="EMBL/GenBank/DDBJ databases">
        <title>Comparative genomics of anhydrobiosis in the tardigrade Hypsibius dujardini.</title>
        <authorList>
            <person name="Yoshida Y."/>
            <person name="Koutsovoulos G."/>
            <person name="Laetsch D."/>
            <person name="Stevens L."/>
            <person name="Kumar S."/>
            <person name="Horikawa D."/>
            <person name="Ishino K."/>
            <person name="Komine S."/>
            <person name="Tomita M."/>
            <person name="Blaxter M."/>
            <person name="Arakawa K."/>
        </authorList>
    </citation>
    <scope>NUCLEOTIDE SEQUENCE [LARGE SCALE GENOMIC DNA]</scope>
    <source>
        <strain evidence="4">Z151</strain>
    </source>
</reference>
<dbReference type="InterPro" id="IPR003152">
    <property type="entry name" value="FATC_dom"/>
</dbReference>
<dbReference type="GO" id="GO:0031932">
    <property type="term" value="C:TORC2 complex"/>
    <property type="evidence" value="ECO:0007669"/>
    <property type="project" value="TreeGrafter"/>
</dbReference>
<evidence type="ECO:0000313" key="4">
    <source>
        <dbReference type="Proteomes" id="UP000192578"/>
    </source>
</evidence>
<dbReference type="AlphaFoldDB" id="A0A1W0WKH3"/>
<keyword evidence="4" id="KW-1185">Reference proteome</keyword>
<evidence type="ECO:0000313" key="3">
    <source>
        <dbReference type="EMBL" id="OQV15677.1"/>
    </source>
</evidence>
<dbReference type="PROSITE" id="PS51190">
    <property type="entry name" value="FATC"/>
    <property type="match status" value="1"/>
</dbReference>
<dbReference type="Pfam" id="PF02260">
    <property type="entry name" value="FATC"/>
    <property type="match status" value="1"/>
</dbReference>
<dbReference type="GO" id="GO:0004674">
    <property type="term" value="F:protein serine/threonine kinase activity"/>
    <property type="evidence" value="ECO:0007669"/>
    <property type="project" value="TreeGrafter"/>
</dbReference>
<feature type="domain" description="FATC" evidence="2">
    <location>
        <begin position="63"/>
        <end position="95"/>
    </location>
</feature>
<sequence length="95" mass="10401">MGGTDGDELSLRYDPSPVGSLRYSSDAGSVDGESTQPDAVNKKAVAILNRVRDKLGGHDFLRDAIEVPKQFDLLIGKATSHENLCQCYIGWCPFW</sequence>
<dbReference type="GO" id="GO:0016242">
    <property type="term" value="P:negative regulation of macroautophagy"/>
    <property type="evidence" value="ECO:0007669"/>
    <property type="project" value="TreeGrafter"/>
</dbReference>
<accession>A0A1W0WKH3</accession>
<dbReference type="GO" id="GO:0038202">
    <property type="term" value="P:TORC1 signaling"/>
    <property type="evidence" value="ECO:0007669"/>
    <property type="project" value="TreeGrafter"/>
</dbReference>
<dbReference type="EMBL" id="MTYJ01000085">
    <property type="protein sequence ID" value="OQV15677.1"/>
    <property type="molecule type" value="Genomic_DNA"/>
</dbReference>
<comment type="caution">
    <text evidence="3">The sequence shown here is derived from an EMBL/GenBank/DDBJ whole genome shotgun (WGS) entry which is preliminary data.</text>
</comment>
<dbReference type="GO" id="GO:0031931">
    <property type="term" value="C:TORC1 complex"/>
    <property type="evidence" value="ECO:0007669"/>
    <property type="project" value="TreeGrafter"/>
</dbReference>
<dbReference type="GO" id="GO:0005634">
    <property type="term" value="C:nucleus"/>
    <property type="evidence" value="ECO:0007669"/>
    <property type="project" value="TreeGrafter"/>
</dbReference>
<dbReference type="InterPro" id="IPR050517">
    <property type="entry name" value="DDR_Repair_Kinase"/>
</dbReference>
<keyword evidence="3" id="KW-0808">Transferase</keyword>
<proteinExistence type="predicted"/>
<keyword evidence="3" id="KW-0418">Kinase</keyword>
<dbReference type="SMART" id="SM01343">
    <property type="entry name" value="FATC"/>
    <property type="match status" value="1"/>
</dbReference>
<evidence type="ECO:0000259" key="2">
    <source>
        <dbReference type="PROSITE" id="PS51190"/>
    </source>
</evidence>
<protein>
    <submittedName>
        <fullName evidence="3">Serine/threonine-protein kinase mTOR</fullName>
    </submittedName>
</protein>
<name>A0A1W0WKH3_HYPEX</name>
<dbReference type="Proteomes" id="UP000192578">
    <property type="component" value="Unassembled WGS sequence"/>
</dbReference>
<gene>
    <name evidence="3" type="ORF">BV898_10153</name>
</gene>
<feature type="compositionally biased region" description="Polar residues" evidence="1">
    <location>
        <begin position="22"/>
        <end position="37"/>
    </location>
</feature>
<dbReference type="GO" id="GO:0005737">
    <property type="term" value="C:cytoplasm"/>
    <property type="evidence" value="ECO:0007669"/>
    <property type="project" value="TreeGrafter"/>
</dbReference>
<dbReference type="OrthoDB" id="381190at2759"/>